<proteinExistence type="predicted"/>
<protein>
    <submittedName>
        <fullName evidence="2">Uncharacterized protein</fullName>
    </submittedName>
</protein>
<comment type="caution">
    <text evidence="2">The sequence shown here is derived from an EMBL/GenBank/DDBJ whole genome shotgun (WGS) entry which is preliminary data.</text>
</comment>
<keyword evidence="3" id="KW-1185">Reference proteome</keyword>
<organism evidence="2 3">
    <name type="scientific">Modestobacter roseus</name>
    <dbReference type="NCBI Taxonomy" id="1181884"/>
    <lineage>
        <taxon>Bacteria</taxon>
        <taxon>Bacillati</taxon>
        <taxon>Actinomycetota</taxon>
        <taxon>Actinomycetes</taxon>
        <taxon>Geodermatophilales</taxon>
        <taxon>Geodermatophilaceae</taxon>
        <taxon>Modestobacter</taxon>
    </lineage>
</organism>
<evidence type="ECO:0000313" key="3">
    <source>
        <dbReference type="Proteomes" id="UP000321490"/>
    </source>
</evidence>
<keyword evidence="1" id="KW-0472">Membrane</keyword>
<reference evidence="2 3" key="1">
    <citation type="submission" date="2019-07" db="EMBL/GenBank/DDBJ databases">
        <title>R&amp;d 2014.</title>
        <authorList>
            <person name="Klenk H.-P."/>
        </authorList>
    </citation>
    <scope>NUCLEOTIDE SEQUENCE [LARGE SCALE GENOMIC DNA]</scope>
    <source>
        <strain evidence="2 3">DSM 45764</strain>
    </source>
</reference>
<gene>
    <name evidence="2" type="ORF">JD78_00498</name>
</gene>
<keyword evidence="1" id="KW-1133">Transmembrane helix</keyword>
<name>A0A562IMP4_9ACTN</name>
<dbReference type="Proteomes" id="UP000321490">
    <property type="component" value="Unassembled WGS sequence"/>
</dbReference>
<keyword evidence="1" id="KW-0812">Transmembrane</keyword>
<feature type="transmembrane region" description="Helical" evidence="1">
    <location>
        <begin position="24"/>
        <end position="42"/>
    </location>
</feature>
<dbReference type="EMBL" id="VLKF01000001">
    <property type="protein sequence ID" value="TWH71995.1"/>
    <property type="molecule type" value="Genomic_DNA"/>
</dbReference>
<dbReference type="AlphaFoldDB" id="A0A562IMP4"/>
<sequence>MVAVAFAPVWLALGVGNLGNDEPVFGWIQVALGVAWAVLGVHEWRRWRAVARSSSGSRGGGELG</sequence>
<evidence type="ECO:0000256" key="1">
    <source>
        <dbReference type="SAM" id="Phobius"/>
    </source>
</evidence>
<evidence type="ECO:0000313" key="2">
    <source>
        <dbReference type="EMBL" id="TWH71995.1"/>
    </source>
</evidence>
<accession>A0A562IMP4</accession>